<comment type="caution">
    <text evidence="5">The sequence shown here is derived from an EMBL/GenBank/DDBJ whole genome shotgun (WGS) entry which is preliminary data.</text>
</comment>
<evidence type="ECO:0000256" key="2">
    <source>
        <dbReference type="RuleBase" id="RU363044"/>
    </source>
</evidence>
<dbReference type="GO" id="GO:0000723">
    <property type="term" value="P:telomere maintenance"/>
    <property type="evidence" value="ECO:0007669"/>
    <property type="project" value="InterPro"/>
</dbReference>
<dbReference type="PANTHER" id="PTHR10492">
    <property type="match status" value="1"/>
</dbReference>
<keyword evidence="2" id="KW-0234">DNA repair</keyword>
<comment type="catalytic activity">
    <reaction evidence="2">
        <text>ATP + H2O = ADP + phosphate + H(+)</text>
        <dbReference type="Rhea" id="RHEA:13065"/>
        <dbReference type="ChEBI" id="CHEBI:15377"/>
        <dbReference type="ChEBI" id="CHEBI:15378"/>
        <dbReference type="ChEBI" id="CHEBI:30616"/>
        <dbReference type="ChEBI" id="CHEBI:43474"/>
        <dbReference type="ChEBI" id="CHEBI:456216"/>
        <dbReference type="EC" id="5.6.2.3"/>
    </reaction>
</comment>
<dbReference type="Proteomes" id="UP001152523">
    <property type="component" value="Unassembled WGS sequence"/>
</dbReference>
<sequence>MTHKYCFEALDKTLRDICSVVNPKNEELPFGGKIVVLGGDFRQTLPVIPKGTREEIVMAAINSSYLTDFVQVMRLTINMRLLQKSNIIDKQELERFAKWILQIGEGTIGRESDRGIEVEIPHDLLIHSNGDHFKAIVDSTYPDLHNNISNFDYLDKRAILAPTLEIVEGINNYILSMLPGQEVKYFSYDSICPTAASTSSYDDIYPQEYLNSISISGLPNHAPSLKIGVPVMLLRNIDQSAGLCNGTRAVITQLGKRVLEAKVLTGPSKGNKILIPRMNLCPTDTTLHIKLQRKQFPVLVCFAM</sequence>
<evidence type="ECO:0000259" key="4">
    <source>
        <dbReference type="Pfam" id="PF21530"/>
    </source>
</evidence>
<evidence type="ECO:0000259" key="3">
    <source>
        <dbReference type="Pfam" id="PF05970"/>
    </source>
</evidence>
<dbReference type="EC" id="5.6.2.3" evidence="2"/>
<feature type="domain" description="DNA helicase Pif1-like DEAD-box helicase" evidence="3">
    <location>
        <begin position="1"/>
        <end position="112"/>
    </location>
</feature>
<dbReference type="GO" id="GO:0005524">
    <property type="term" value="F:ATP binding"/>
    <property type="evidence" value="ECO:0007669"/>
    <property type="project" value="UniProtKB-KW"/>
</dbReference>
<proteinExistence type="inferred from homology"/>
<name>A0AAV0FNY5_9ASTE</name>
<dbReference type="GO" id="GO:0009536">
    <property type="term" value="C:plastid"/>
    <property type="evidence" value="ECO:0007669"/>
    <property type="project" value="UniProtKB-SubCell"/>
</dbReference>
<keyword evidence="2" id="KW-0067">ATP-binding</keyword>
<keyword evidence="2" id="KW-0233">DNA recombination</keyword>
<keyword evidence="2" id="KW-0347">Helicase</keyword>
<dbReference type="Pfam" id="PF21530">
    <property type="entry name" value="Pif1_2B_dom"/>
    <property type="match status" value="1"/>
</dbReference>
<organism evidence="5 6">
    <name type="scientific">Cuscuta epithymum</name>
    <dbReference type="NCBI Taxonomy" id="186058"/>
    <lineage>
        <taxon>Eukaryota</taxon>
        <taxon>Viridiplantae</taxon>
        <taxon>Streptophyta</taxon>
        <taxon>Embryophyta</taxon>
        <taxon>Tracheophyta</taxon>
        <taxon>Spermatophyta</taxon>
        <taxon>Magnoliopsida</taxon>
        <taxon>eudicotyledons</taxon>
        <taxon>Gunneridae</taxon>
        <taxon>Pentapetalae</taxon>
        <taxon>asterids</taxon>
        <taxon>lamiids</taxon>
        <taxon>Solanales</taxon>
        <taxon>Convolvulaceae</taxon>
        <taxon>Cuscuteae</taxon>
        <taxon>Cuscuta</taxon>
        <taxon>Cuscuta subgen. Cuscuta</taxon>
    </lineage>
</organism>
<dbReference type="GO" id="GO:0006310">
    <property type="term" value="P:DNA recombination"/>
    <property type="evidence" value="ECO:0007669"/>
    <property type="project" value="UniProtKB-KW"/>
</dbReference>
<keyword evidence="2" id="KW-0227">DNA damage</keyword>
<evidence type="ECO:0000313" key="6">
    <source>
        <dbReference type="Proteomes" id="UP001152523"/>
    </source>
</evidence>
<keyword evidence="6" id="KW-1185">Reference proteome</keyword>
<feature type="non-terminal residue" evidence="5">
    <location>
        <position position="304"/>
    </location>
</feature>
<accession>A0AAV0FNY5</accession>
<comment type="cofactor">
    <cofactor evidence="2">
        <name>Mg(2+)</name>
        <dbReference type="ChEBI" id="CHEBI:18420"/>
    </cofactor>
</comment>
<evidence type="ECO:0000256" key="1">
    <source>
        <dbReference type="ARBA" id="ARBA00004474"/>
    </source>
</evidence>
<dbReference type="GO" id="GO:0043139">
    <property type="term" value="F:5'-3' DNA helicase activity"/>
    <property type="evidence" value="ECO:0007669"/>
    <property type="project" value="UniProtKB-EC"/>
</dbReference>
<dbReference type="InterPro" id="IPR010285">
    <property type="entry name" value="DNA_helicase_pif1-like_DEAD"/>
</dbReference>
<dbReference type="PANTHER" id="PTHR10492:SF101">
    <property type="entry name" value="ATP-DEPENDENT DNA HELICASE"/>
    <property type="match status" value="1"/>
</dbReference>
<dbReference type="Pfam" id="PF05970">
    <property type="entry name" value="PIF1"/>
    <property type="match status" value="1"/>
</dbReference>
<evidence type="ECO:0000313" key="5">
    <source>
        <dbReference type="EMBL" id="CAH9137352.1"/>
    </source>
</evidence>
<dbReference type="InterPro" id="IPR027417">
    <property type="entry name" value="P-loop_NTPase"/>
</dbReference>
<dbReference type="EMBL" id="CAMAPF010000999">
    <property type="protein sequence ID" value="CAH9137352.1"/>
    <property type="molecule type" value="Genomic_DNA"/>
</dbReference>
<comment type="similarity">
    <text evidence="2">Belongs to the helicase family.</text>
</comment>
<dbReference type="SUPFAM" id="SSF52540">
    <property type="entry name" value="P-loop containing nucleoside triphosphate hydrolases"/>
    <property type="match status" value="1"/>
</dbReference>
<dbReference type="GO" id="GO:0006281">
    <property type="term" value="P:DNA repair"/>
    <property type="evidence" value="ECO:0007669"/>
    <property type="project" value="UniProtKB-KW"/>
</dbReference>
<dbReference type="AlphaFoldDB" id="A0AAV0FNY5"/>
<dbReference type="InterPro" id="IPR049163">
    <property type="entry name" value="Pif1-like_2B_dom"/>
</dbReference>
<keyword evidence="2" id="KW-0547">Nucleotide-binding</keyword>
<reference evidence="5" key="1">
    <citation type="submission" date="2022-07" db="EMBL/GenBank/DDBJ databases">
        <authorList>
            <person name="Macas J."/>
            <person name="Novak P."/>
            <person name="Neumann P."/>
        </authorList>
    </citation>
    <scope>NUCLEOTIDE SEQUENCE</scope>
</reference>
<comment type="subcellular location">
    <subcellularLocation>
        <location evidence="1">Plastid</location>
    </subcellularLocation>
</comment>
<dbReference type="GO" id="GO:0016787">
    <property type="term" value="F:hydrolase activity"/>
    <property type="evidence" value="ECO:0007669"/>
    <property type="project" value="UniProtKB-KW"/>
</dbReference>
<protein>
    <recommendedName>
        <fullName evidence="2">ATP-dependent DNA helicase</fullName>
        <ecNumber evidence="2">5.6.2.3</ecNumber>
    </recommendedName>
</protein>
<keyword evidence="2" id="KW-0378">Hydrolase</keyword>
<gene>
    <name evidence="5" type="ORF">CEPIT_LOCUS35959</name>
</gene>
<feature type="domain" description="DNA helicase Pif1-like 2B" evidence="4">
    <location>
        <begin position="208"/>
        <end position="254"/>
    </location>
</feature>